<comment type="subcellular location">
    <subcellularLocation>
        <location evidence="1">Cell membrane</location>
        <topology evidence="1">Multi-pass membrane protein</topology>
    </subcellularLocation>
</comment>
<proteinExistence type="inferred from homology"/>
<reference evidence="9" key="1">
    <citation type="submission" date="2009-09" db="EMBL/GenBank/DDBJ databases">
        <title>The complete chromosome of Sebaldella termitidis ATCC 33386.</title>
        <authorList>
            <consortium name="US DOE Joint Genome Institute (JGI-PGF)"/>
            <person name="Lucas S."/>
            <person name="Copeland A."/>
            <person name="Lapidus A."/>
            <person name="Glavina del Rio T."/>
            <person name="Dalin E."/>
            <person name="Tice H."/>
            <person name="Bruce D."/>
            <person name="Goodwin L."/>
            <person name="Pitluck S."/>
            <person name="Kyrpides N."/>
            <person name="Mavromatis K."/>
            <person name="Ivanova N."/>
            <person name="Mikhailova N."/>
            <person name="Sims D."/>
            <person name="Meincke L."/>
            <person name="Brettin T."/>
            <person name="Detter J.C."/>
            <person name="Han C."/>
            <person name="Larimer F."/>
            <person name="Land M."/>
            <person name="Hauser L."/>
            <person name="Markowitz V."/>
            <person name="Cheng J.F."/>
            <person name="Hugenholtz P."/>
            <person name="Woyke T."/>
            <person name="Wu D."/>
            <person name="Eisen J.A."/>
        </authorList>
    </citation>
    <scope>NUCLEOTIDE SEQUENCE [LARGE SCALE GENOMIC DNA]</scope>
    <source>
        <strain evidence="9">ATCC 33386 / NCTC 11300</strain>
    </source>
</reference>
<keyword evidence="9" id="KW-1185">Reference proteome</keyword>
<dbReference type="AlphaFoldDB" id="D1AQT5"/>
<dbReference type="eggNOG" id="COG2855">
    <property type="taxonomic scope" value="Bacteria"/>
</dbReference>
<feature type="transmembrane region" description="Helical" evidence="7">
    <location>
        <begin position="7"/>
        <end position="27"/>
    </location>
</feature>
<dbReference type="Pfam" id="PF03601">
    <property type="entry name" value="Cons_hypoth698"/>
    <property type="match status" value="1"/>
</dbReference>
<feature type="transmembrane region" description="Helical" evidence="7">
    <location>
        <begin position="33"/>
        <end position="56"/>
    </location>
</feature>
<evidence type="ECO:0000256" key="5">
    <source>
        <dbReference type="ARBA" id="ARBA00022989"/>
    </source>
</evidence>
<sequence>MLSLNKIRNYIPGIILSVLIMLISQLLSRIIPVIGSATIAILSGIILGNIFFHSNIWSKGTGFCEKTLLEISVVLLGFSITIQSIITFGLSGIFFILTLIIGTITVSMWLGRKLGFSKKSTVMMAVGNAICGSSAIASIAPIIDADNGEKGRIITLVNLLGTILMLGMPVLVVLLFKNNPLKQGAVIGGTIQSVGQVAGAGSILGVKILNIAMLFKIIRIMFLAFVVIFFSYFGTSNSTNEKKIVWQKIIPWYVIGFLLIGIINSYFPISKQIILNAHNFGTYLEITALAAIGLRLDISAFFKEGKKLALYGLGVGFSQIVLSFIFIKLFY</sequence>
<dbReference type="HOGENOM" id="CLU_033541_3_0_0"/>
<feature type="transmembrane region" description="Helical" evidence="7">
    <location>
        <begin position="217"/>
        <end position="234"/>
    </location>
</feature>
<name>D1AQT5_SEBTE</name>
<evidence type="ECO:0000313" key="9">
    <source>
        <dbReference type="Proteomes" id="UP000000845"/>
    </source>
</evidence>
<keyword evidence="6 7" id="KW-0472">Membrane</keyword>
<organism evidence="8 9">
    <name type="scientific">Sebaldella termitidis (strain ATCC 33386 / NCTC 11300)</name>
    <dbReference type="NCBI Taxonomy" id="526218"/>
    <lineage>
        <taxon>Bacteria</taxon>
        <taxon>Fusobacteriati</taxon>
        <taxon>Fusobacteriota</taxon>
        <taxon>Fusobacteriia</taxon>
        <taxon>Fusobacteriales</taxon>
        <taxon>Leptotrichiaceae</taxon>
        <taxon>Sebaldella</taxon>
    </lineage>
</organism>
<feature type="transmembrane region" description="Helical" evidence="7">
    <location>
        <begin position="92"/>
        <end position="110"/>
    </location>
</feature>
<dbReference type="PANTHER" id="PTHR30106">
    <property type="entry name" value="INNER MEMBRANE PROTEIN YEIH-RELATED"/>
    <property type="match status" value="1"/>
</dbReference>
<evidence type="ECO:0000256" key="6">
    <source>
        <dbReference type="ARBA" id="ARBA00023136"/>
    </source>
</evidence>
<evidence type="ECO:0000256" key="7">
    <source>
        <dbReference type="SAM" id="Phobius"/>
    </source>
</evidence>
<comment type="similarity">
    <text evidence="2">Belongs to the UPF0324 family.</text>
</comment>
<evidence type="ECO:0000256" key="4">
    <source>
        <dbReference type="ARBA" id="ARBA00022692"/>
    </source>
</evidence>
<dbReference type="EMBL" id="CP001739">
    <property type="protein sequence ID" value="ACZ10345.1"/>
    <property type="molecule type" value="Genomic_DNA"/>
</dbReference>
<evidence type="ECO:0000256" key="3">
    <source>
        <dbReference type="ARBA" id="ARBA00022475"/>
    </source>
</evidence>
<reference evidence="8 9" key="2">
    <citation type="journal article" date="2010" name="Stand. Genomic Sci.">
        <title>Complete genome sequence of Sebaldella termitidis type strain (NCTC 11300).</title>
        <authorList>
            <person name="Harmon-Smith M."/>
            <person name="Celia L."/>
            <person name="Chertkov O."/>
            <person name="Lapidus A."/>
            <person name="Copeland A."/>
            <person name="Glavina Del Rio T."/>
            <person name="Nolan M."/>
            <person name="Lucas S."/>
            <person name="Tice H."/>
            <person name="Cheng J.F."/>
            <person name="Han C."/>
            <person name="Detter J.C."/>
            <person name="Bruce D."/>
            <person name="Goodwin L."/>
            <person name="Pitluck S."/>
            <person name="Pati A."/>
            <person name="Liolios K."/>
            <person name="Ivanova N."/>
            <person name="Mavromatis K."/>
            <person name="Mikhailova N."/>
            <person name="Chen A."/>
            <person name="Palaniappan K."/>
            <person name="Land M."/>
            <person name="Hauser L."/>
            <person name="Chang Y.J."/>
            <person name="Jeffries C.D."/>
            <person name="Brettin T."/>
            <person name="Goker M."/>
            <person name="Beck B."/>
            <person name="Bristow J."/>
            <person name="Eisen J.A."/>
            <person name="Markowitz V."/>
            <person name="Hugenholtz P."/>
            <person name="Kyrpides N.C."/>
            <person name="Klenk H.P."/>
            <person name="Chen F."/>
        </authorList>
    </citation>
    <scope>NUCLEOTIDE SEQUENCE [LARGE SCALE GENOMIC DNA]</scope>
    <source>
        <strain evidence="9">ATCC 33386 / NCTC 11300</strain>
    </source>
</reference>
<evidence type="ECO:0000256" key="1">
    <source>
        <dbReference type="ARBA" id="ARBA00004651"/>
    </source>
</evidence>
<dbReference type="GO" id="GO:0005886">
    <property type="term" value="C:plasma membrane"/>
    <property type="evidence" value="ECO:0007669"/>
    <property type="project" value="UniProtKB-SubCell"/>
</dbReference>
<feature type="transmembrane region" description="Helical" evidence="7">
    <location>
        <begin position="308"/>
        <end position="330"/>
    </location>
</feature>
<accession>D1AQT5</accession>
<evidence type="ECO:0000313" key="8">
    <source>
        <dbReference type="EMBL" id="ACZ10345.1"/>
    </source>
</evidence>
<feature type="transmembrane region" description="Helical" evidence="7">
    <location>
        <begin position="281"/>
        <end position="302"/>
    </location>
</feature>
<protein>
    <recommendedName>
        <fullName evidence="10">Sulfate exporter family transporter</fullName>
    </recommendedName>
</protein>
<dbReference type="Proteomes" id="UP000000845">
    <property type="component" value="Chromosome"/>
</dbReference>
<dbReference type="InterPro" id="IPR018383">
    <property type="entry name" value="UPF0324_pro"/>
</dbReference>
<evidence type="ECO:0000256" key="2">
    <source>
        <dbReference type="ARBA" id="ARBA00007977"/>
    </source>
</evidence>
<feature type="transmembrane region" description="Helical" evidence="7">
    <location>
        <begin position="122"/>
        <end position="143"/>
    </location>
</feature>
<keyword evidence="4 7" id="KW-0812">Transmembrane</keyword>
<feature type="transmembrane region" description="Helical" evidence="7">
    <location>
        <begin position="155"/>
        <end position="176"/>
    </location>
</feature>
<feature type="transmembrane region" description="Helical" evidence="7">
    <location>
        <begin position="249"/>
        <end position="269"/>
    </location>
</feature>
<gene>
    <name evidence="8" type="ordered locus">Sterm_3510</name>
</gene>
<dbReference type="RefSeq" id="WP_012862927.1">
    <property type="nucleotide sequence ID" value="NC_013517.1"/>
</dbReference>
<dbReference type="KEGG" id="str:Sterm_3510"/>
<keyword evidence="5 7" id="KW-1133">Transmembrane helix</keyword>
<evidence type="ECO:0008006" key="10">
    <source>
        <dbReference type="Google" id="ProtNLM"/>
    </source>
</evidence>
<keyword evidence="3" id="KW-1003">Cell membrane</keyword>
<dbReference type="PANTHER" id="PTHR30106:SF2">
    <property type="entry name" value="UPF0324 INNER MEMBRANE PROTEIN YEIH"/>
    <property type="match status" value="1"/>
</dbReference>